<evidence type="ECO:0000313" key="1">
    <source>
        <dbReference type="EMBL" id="VDP63976.1"/>
    </source>
</evidence>
<evidence type="ECO:0000313" key="2">
    <source>
        <dbReference type="Proteomes" id="UP000279833"/>
    </source>
</evidence>
<evidence type="ECO:0000313" key="3">
    <source>
        <dbReference type="WBParaSite" id="SCUD_0001766101-mRNA-1"/>
    </source>
</evidence>
<reference evidence="3" key="1">
    <citation type="submission" date="2016-06" db="UniProtKB">
        <authorList>
            <consortium name="WormBaseParasite"/>
        </authorList>
    </citation>
    <scope>IDENTIFICATION</scope>
</reference>
<keyword evidence="2" id="KW-1185">Reference proteome</keyword>
<accession>A0A183KRH2</accession>
<dbReference type="EMBL" id="UZAK01040055">
    <property type="protein sequence ID" value="VDP63976.1"/>
    <property type="molecule type" value="Genomic_DNA"/>
</dbReference>
<name>A0A183KRH2_9TREM</name>
<dbReference type="Proteomes" id="UP000279833">
    <property type="component" value="Unassembled WGS sequence"/>
</dbReference>
<protein>
    <submittedName>
        <fullName evidence="1 3">Uncharacterized protein</fullName>
    </submittedName>
</protein>
<proteinExistence type="predicted"/>
<dbReference type="AlphaFoldDB" id="A0A183KRH2"/>
<sequence>MHYKNMYTFSSLNLIIRLPGLTCFKSGLKSSANKTVRMVSASALPN</sequence>
<reference evidence="1 2" key="2">
    <citation type="submission" date="2018-11" db="EMBL/GenBank/DDBJ databases">
        <authorList>
            <consortium name="Pathogen Informatics"/>
        </authorList>
    </citation>
    <scope>NUCLEOTIDE SEQUENCE [LARGE SCALE GENOMIC DNA]</scope>
    <source>
        <strain evidence="1">Dakar</strain>
        <strain evidence="2">Dakar, Senegal</strain>
    </source>
</reference>
<organism evidence="3">
    <name type="scientific">Schistosoma curassoni</name>
    <dbReference type="NCBI Taxonomy" id="6186"/>
    <lineage>
        <taxon>Eukaryota</taxon>
        <taxon>Metazoa</taxon>
        <taxon>Spiralia</taxon>
        <taxon>Lophotrochozoa</taxon>
        <taxon>Platyhelminthes</taxon>
        <taxon>Trematoda</taxon>
        <taxon>Digenea</taxon>
        <taxon>Strigeidida</taxon>
        <taxon>Schistosomatoidea</taxon>
        <taxon>Schistosomatidae</taxon>
        <taxon>Schistosoma</taxon>
    </lineage>
</organism>
<dbReference type="WBParaSite" id="SCUD_0001766101-mRNA-1">
    <property type="protein sequence ID" value="SCUD_0001766101-mRNA-1"/>
    <property type="gene ID" value="SCUD_0001766101"/>
</dbReference>
<gene>
    <name evidence="1" type="ORF">SCUD_LOCUS17658</name>
</gene>